<dbReference type="PANTHER" id="PTHR34704:SF1">
    <property type="entry name" value="ATPASE"/>
    <property type="match status" value="1"/>
</dbReference>
<dbReference type="AlphaFoldDB" id="A0A2K2U5H8"/>
<dbReference type="GO" id="GO:0005524">
    <property type="term" value="F:ATP binding"/>
    <property type="evidence" value="ECO:0007669"/>
    <property type="project" value="InterPro"/>
</dbReference>
<organism evidence="3 4">
    <name type="scientific">Rubneribacter badeniensis</name>
    <dbReference type="NCBI Taxonomy" id="2070688"/>
    <lineage>
        <taxon>Bacteria</taxon>
        <taxon>Bacillati</taxon>
        <taxon>Actinomycetota</taxon>
        <taxon>Coriobacteriia</taxon>
        <taxon>Eggerthellales</taxon>
        <taxon>Eggerthellaceae</taxon>
        <taxon>Rubneribacter</taxon>
    </lineage>
</organism>
<dbReference type="Pfam" id="PF01637">
    <property type="entry name" value="ATPase_2"/>
    <property type="match status" value="1"/>
</dbReference>
<protein>
    <submittedName>
        <fullName evidence="3">ATPase</fullName>
    </submittedName>
</protein>
<comment type="caution">
    <text evidence="3">The sequence shown here is derived from an EMBL/GenBank/DDBJ whole genome shotgun (WGS) entry which is preliminary data.</text>
</comment>
<dbReference type="Gene3D" id="3.40.50.300">
    <property type="entry name" value="P-loop containing nucleotide triphosphate hydrolases"/>
    <property type="match status" value="1"/>
</dbReference>
<evidence type="ECO:0000313" key="3">
    <source>
        <dbReference type="EMBL" id="PNV65468.1"/>
    </source>
</evidence>
<dbReference type="Proteomes" id="UP000236488">
    <property type="component" value="Unassembled WGS sequence"/>
</dbReference>
<dbReference type="PANTHER" id="PTHR34704">
    <property type="entry name" value="ATPASE"/>
    <property type="match status" value="1"/>
</dbReference>
<dbReference type="InterPro" id="IPR011335">
    <property type="entry name" value="Restrct_endonuc-II-like"/>
</dbReference>
<gene>
    <name evidence="3" type="ORF">C2L80_06465</name>
</gene>
<reference evidence="3 4" key="1">
    <citation type="journal article" date="2018" name="Int. J. Syst. Evol. Microbiol.">
        <title>Rubneribacter badeniensis gen. nov., sp. nov. and Enteroscipio rubneri gen. nov., sp. nov., new members of the Eggerthellaceae isolated from human faeces.</title>
        <authorList>
            <person name="Danylec N."/>
            <person name="Gobl A."/>
            <person name="Stoll D.A."/>
            <person name="Hetzer B."/>
            <person name="Kulling S.E."/>
            <person name="Huch M."/>
        </authorList>
    </citation>
    <scope>NUCLEOTIDE SEQUENCE [LARGE SCALE GENOMIC DNA]</scope>
    <source>
        <strain evidence="3 4">ResAG-85</strain>
    </source>
</reference>
<feature type="domain" description="DUF234" evidence="2">
    <location>
        <begin position="318"/>
        <end position="410"/>
    </location>
</feature>
<accession>A0A2K2U5H8</accession>
<keyword evidence="4" id="KW-1185">Reference proteome</keyword>
<feature type="domain" description="ATPase" evidence="1">
    <location>
        <begin position="4"/>
        <end position="208"/>
    </location>
</feature>
<proteinExistence type="predicted"/>
<dbReference type="SUPFAM" id="SSF46785">
    <property type="entry name" value="Winged helix' DNA-binding domain"/>
    <property type="match status" value="1"/>
</dbReference>
<evidence type="ECO:0000259" key="1">
    <source>
        <dbReference type="Pfam" id="PF01637"/>
    </source>
</evidence>
<dbReference type="InterPro" id="IPR011579">
    <property type="entry name" value="ATPase_dom"/>
</dbReference>
<dbReference type="InterPro" id="IPR004256">
    <property type="entry name" value="DUF234"/>
</dbReference>
<dbReference type="SUPFAM" id="SSF52980">
    <property type="entry name" value="Restriction endonuclease-like"/>
    <property type="match status" value="1"/>
</dbReference>
<name>A0A2K2U5H8_9ACTN</name>
<evidence type="ECO:0000313" key="4">
    <source>
        <dbReference type="Proteomes" id="UP000236488"/>
    </source>
</evidence>
<dbReference type="RefSeq" id="WP_103262871.1">
    <property type="nucleotide sequence ID" value="NZ_PPEL01000029.1"/>
</dbReference>
<dbReference type="Pfam" id="PF03008">
    <property type="entry name" value="DUF234"/>
    <property type="match status" value="1"/>
</dbReference>
<evidence type="ECO:0000259" key="2">
    <source>
        <dbReference type="Pfam" id="PF03008"/>
    </source>
</evidence>
<dbReference type="EMBL" id="PPEL01000029">
    <property type="protein sequence ID" value="PNV65468.1"/>
    <property type="molecule type" value="Genomic_DNA"/>
</dbReference>
<dbReference type="InterPro" id="IPR027417">
    <property type="entry name" value="P-loop_NTPase"/>
</dbReference>
<dbReference type="SUPFAM" id="SSF52540">
    <property type="entry name" value="P-loop containing nucleoside triphosphate hydrolases"/>
    <property type="match status" value="1"/>
</dbReference>
<dbReference type="InterPro" id="IPR036390">
    <property type="entry name" value="WH_DNA-bd_sf"/>
</dbReference>
<sequence>MANFIDRDRERAALQREYERSSASFVVMYGRRRVGKTTLLAEFIKDKHALYFLATEESEAQNRAAFKNAVAEFTNDSLLRNATVDRWEDLFDRLTASSMPGGERLVLVLDEFQYLGKANAAFPSVMQRIWDTTLKNRNVMLVVCGSLISMMVDQTLSYASPLYGRRTAQMKMGQLPFSCYREFFPGKDRRALIEFYSVTGGVPKYIELFDGAGDIYKAIERNVLDTSSFLYDEPQFLLQKEVGDVGSYFSIIKAIAAGNRKLGNIAAALEVKQTSLTKYLKVLSDLDVLEREVPVTEDNPQKSKKGLYRLKDNFLLFWFKFVFPNLGLIESGHPEKVMETIRANFLDSQAAFVYEDVCRDHMWQLSADDVWPFSLQKVGRWWGVGDVEIDVLGLDDQGRNAVFAECKFWKGSVGLNVLRSLEQRAARVPWHKGDRADWYVLFSIAGFTDELRAEAASREDLLLVEG</sequence>